<dbReference type="Pfam" id="PF12766">
    <property type="entry name" value="Pyridox_oxase_2"/>
    <property type="match status" value="1"/>
</dbReference>
<keyword evidence="7" id="KW-1185">Reference proteome</keyword>
<evidence type="ECO:0000256" key="4">
    <source>
        <dbReference type="ARBA" id="ARBA00023002"/>
    </source>
</evidence>
<dbReference type="InterPro" id="IPR012349">
    <property type="entry name" value="Split_barrel_FMN-bd"/>
</dbReference>
<dbReference type="AlphaFoldDB" id="A0A2S0UKR4"/>
<organism evidence="6 7">
    <name type="scientific">Paragemmobacter aquarius</name>
    <dbReference type="NCBI Taxonomy" id="2169400"/>
    <lineage>
        <taxon>Bacteria</taxon>
        <taxon>Pseudomonadati</taxon>
        <taxon>Pseudomonadota</taxon>
        <taxon>Alphaproteobacteria</taxon>
        <taxon>Rhodobacterales</taxon>
        <taxon>Paracoccaceae</taxon>
        <taxon>Paragemmobacter</taxon>
    </lineage>
</organism>
<dbReference type="RefSeq" id="WP_108435212.1">
    <property type="nucleotide sequence ID" value="NZ_CP028918.1"/>
</dbReference>
<dbReference type="GO" id="GO:0004733">
    <property type="term" value="F:pyridoxamine phosphate oxidase activity"/>
    <property type="evidence" value="ECO:0007669"/>
    <property type="project" value="InterPro"/>
</dbReference>
<name>A0A2S0UKR4_9RHOB</name>
<dbReference type="KEGG" id="geh:HYN69_07555"/>
<accession>A0A2S0UKR4</accession>
<dbReference type="OrthoDB" id="5120525at2"/>
<dbReference type="EMBL" id="CP028918">
    <property type="protein sequence ID" value="AWB48393.1"/>
    <property type="molecule type" value="Genomic_DNA"/>
</dbReference>
<dbReference type="SUPFAM" id="SSF50475">
    <property type="entry name" value="FMN-binding split barrel"/>
    <property type="match status" value="1"/>
</dbReference>
<sequence>MTTDLHAWATELDTLLAQVWARLVRGVGDRHAPARHPVFATVAPDATPEARTVVLRAADPVAGTLDVHTDLRSPKVMALRLNPLAALHVWDGTAHLQTRITASVEVLAGEAVAALWQRVPETSQSAYGTMPAPGTPITTALDYVKTPDPAAFAVLRCTVLAIDAVHLGPNHRRARFDRADGWQGQWLAP</sequence>
<dbReference type="InterPro" id="IPR024624">
    <property type="entry name" value="Pyridox_Oxase_Alr4036_FMN-bd"/>
</dbReference>
<dbReference type="GO" id="GO:0010181">
    <property type="term" value="F:FMN binding"/>
    <property type="evidence" value="ECO:0007669"/>
    <property type="project" value="InterPro"/>
</dbReference>
<protein>
    <submittedName>
        <fullName evidence="6">Pyridoxamine 5'-phosphate oxidase</fullName>
    </submittedName>
</protein>
<feature type="domain" description="Pyridoxamine 5'-phosphate oxidase Alr4036 family FMN-binding" evidence="5">
    <location>
        <begin position="29"/>
        <end position="106"/>
    </location>
</feature>
<dbReference type="PANTHER" id="PTHR10851:SF3">
    <property type="entry name" value="PYRIDOXINE_PYRIDOXAMINE 5'-PHOSPHATE OXIDASE 2"/>
    <property type="match status" value="1"/>
</dbReference>
<evidence type="ECO:0000259" key="5">
    <source>
        <dbReference type="Pfam" id="PF12766"/>
    </source>
</evidence>
<keyword evidence="4" id="KW-0560">Oxidoreductase</keyword>
<gene>
    <name evidence="6" type="ORF">HYN69_07555</name>
</gene>
<dbReference type="Proteomes" id="UP000244496">
    <property type="component" value="Chromosome"/>
</dbReference>
<reference evidence="6 7" key="1">
    <citation type="submission" date="2018-04" db="EMBL/GenBank/DDBJ databases">
        <title>Genome sequencing of Gemmobacter.</title>
        <authorList>
            <person name="Yi H."/>
            <person name="Baek M.-G."/>
        </authorList>
    </citation>
    <scope>NUCLEOTIDE SEQUENCE [LARGE SCALE GENOMIC DNA]</scope>
    <source>
        <strain evidence="6 7">HYN0069</strain>
    </source>
</reference>
<evidence type="ECO:0000313" key="6">
    <source>
        <dbReference type="EMBL" id="AWB48393.1"/>
    </source>
</evidence>
<evidence type="ECO:0000256" key="2">
    <source>
        <dbReference type="ARBA" id="ARBA00022630"/>
    </source>
</evidence>
<evidence type="ECO:0000256" key="3">
    <source>
        <dbReference type="ARBA" id="ARBA00022643"/>
    </source>
</evidence>
<evidence type="ECO:0000313" key="7">
    <source>
        <dbReference type="Proteomes" id="UP000244496"/>
    </source>
</evidence>
<dbReference type="PANTHER" id="PTHR10851">
    <property type="entry name" value="PYRIDOXINE-5-PHOSPHATE OXIDASE"/>
    <property type="match status" value="1"/>
</dbReference>
<dbReference type="GO" id="GO:0008615">
    <property type="term" value="P:pyridoxine biosynthetic process"/>
    <property type="evidence" value="ECO:0007669"/>
    <property type="project" value="InterPro"/>
</dbReference>
<keyword evidence="3" id="KW-0288">FMN</keyword>
<evidence type="ECO:0000256" key="1">
    <source>
        <dbReference type="ARBA" id="ARBA00001917"/>
    </source>
</evidence>
<keyword evidence="2" id="KW-0285">Flavoprotein</keyword>
<dbReference type="InterPro" id="IPR000659">
    <property type="entry name" value="Pyridox_Oxase"/>
</dbReference>
<dbReference type="Gene3D" id="2.30.110.10">
    <property type="entry name" value="Electron Transport, Fmn-binding Protein, Chain A"/>
    <property type="match status" value="1"/>
</dbReference>
<comment type="cofactor">
    <cofactor evidence="1">
        <name>FMN</name>
        <dbReference type="ChEBI" id="CHEBI:58210"/>
    </cofactor>
</comment>
<proteinExistence type="predicted"/>